<dbReference type="InterPro" id="IPR000192">
    <property type="entry name" value="Aminotrans_V_dom"/>
</dbReference>
<dbReference type="RefSeq" id="WP_186906545.1">
    <property type="nucleotide sequence ID" value="NZ_JACOPP010000002.1"/>
</dbReference>
<dbReference type="GO" id="GO:0008483">
    <property type="term" value="F:transaminase activity"/>
    <property type="evidence" value="ECO:0007669"/>
    <property type="project" value="UniProtKB-KW"/>
</dbReference>
<gene>
    <name evidence="2" type="ORF">H8S57_02795</name>
</gene>
<dbReference type="PANTHER" id="PTHR43586:SF4">
    <property type="entry name" value="ISOPENICILLIN N EPIMERASE"/>
    <property type="match status" value="1"/>
</dbReference>
<dbReference type="Proteomes" id="UP000661435">
    <property type="component" value="Unassembled WGS sequence"/>
</dbReference>
<keyword evidence="3" id="KW-1185">Reference proteome</keyword>
<proteinExistence type="predicted"/>
<dbReference type="SUPFAM" id="SSF53383">
    <property type="entry name" value="PLP-dependent transferases"/>
    <property type="match status" value="1"/>
</dbReference>
<protein>
    <submittedName>
        <fullName evidence="2">Aminotransferase class V-fold PLP-dependent enzyme</fullName>
    </submittedName>
</protein>
<comment type="caution">
    <text evidence="2">The sequence shown here is derived from an EMBL/GenBank/DDBJ whole genome shotgun (WGS) entry which is preliminary data.</text>
</comment>
<accession>A0A8J6J4P1</accession>
<keyword evidence="2" id="KW-0808">Transferase</keyword>
<reference evidence="2" key="1">
    <citation type="submission" date="2020-08" db="EMBL/GenBank/DDBJ databases">
        <title>Genome public.</title>
        <authorList>
            <person name="Liu C."/>
            <person name="Sun Q."/>
        </authorList>
    </citation>
    <scope>NUCLEOTIDE SEQUENCE</scope>
    <source>
        <strain evidence="2">NSJ-51</strain>
    </source>
</reference>
<dbReference type="AlphaFoldDB" id="A0A8J6J4P1"/>
<dbReference type="EMBL" id="JACOPP010000002">
    <property type="protein sequence ID" value="MBC5732656.1"/>
    <property type="molecule type" value="Genomic_DNA"/>
</dbReference>
<organism evidence="2 3">
    <name type="scientific">Lawsonibacter hominis</name>
    <dbReference type="NCBI Taxonomy" id="2763053"/>
    <lineage>
        <taxon>Bacteria</taxon>
        <taxon>Bacillati</taxon>
        <taxon>Bacillota</taxon>
        <taxon>Clostridia</taxon>
        <taxon>Eubacteriales</taxon>
        <taxon>Oscillospiraceae</taxon>
        <taxon>Lawsonibacter</taxon>
    </lineage>
</organism>
<feature type="domain" description="Aminotransferase class V" evidence="1">
    <location>
        <begin position="2"/>
        <end position="362"/>
    </location>
</feature>
<evidence type="ECO:0000313" key="2">
    <source>
        <dbReference type="EMBL" id="MBC5732656.1"/>
    </source>
</evidence>
<dbReference type="InterPro" id="IPR015421">
    <property type="entry name" value="PyrdxlP-dep_Trfase_major"/>
</dbReference>
<evidence type="ECO:0000259" key="1">
    <source>
        <dbReference type="Pfam" id="PF00266"/>
    </source>
</evidence>
<dbReference type="PANTHER" id="PTHR43586">
    <property type="entry name" value="CYSTEINE DESULFURASE"/>
    <property type="match status" value="1"/>
</dbReference>
<evidence type="ECO:0000313" key="3">
    <source>
        <dbReference type="Proteomes" id="UP000661435"/>
    </source>
</evidence>
<dbReference type="Gene3D" id="3.90.1150.10">
    <property type="entry name" value="Aspartate Aminotransferase, domain 1"/>
    <property type="match status" value="1"/>
</dbReference>
<dbReference type="Gene3D" id="3.40.640.10">
    <property type="entry name" value="Type I PLP-dependent aspartate aminotransferase-like (Major domain)"/>
    <property type="match status" value="1"/>
</dbReference>
<sequence length="373" mass="38949">MIYLDNAATTLQKPPAVPRAASYAMCHMATPGRGGHAPAMLAADTAFACRQAAAELFQVEGPEQVVFTFNATHALNIAIKSLVKPGDTVLISGYEHNAVTRPLHALGADIRVASGPLFEPGKLMESFRSQLKGVSCVICNHVSNVFGYILPVERMAALCRAGGIPLILDASQSAGCLPVSLAELGAAFIAMPGHKGLYGPQGTGLLLCAAQTRPLLEGGTGSASACQEMPDFLPDRLEAGTHNIPGVAGLLEGLRYVKERGTGSILAHERAMTCLAARGLSEIPGVMVYTAADRVRQAGVLSFQLDGMDCEAVGDALGARGVAVRAGLHCAPLAHQSAGTFETGTIRASFSSFSTRREVDQFVREVAALRRGA</sequence>
<dbReference type="InterPro" id="IPR015424">
    <property type="entry name" value="PyrdxlP-dep_Trfase"/>
</dbReference>
<keyword evidence="2" id="KW-0032">Aminotransferase</keyword>
<dbReference type="Pfam" id="PF00266">
    <property type="entry name" value="Aminotran_5"/>
    <property type="match status" value="1"/>
</dbReference>
<dbReference type="InterPro" id="IPR015422">
    <property type="entry name" value="PyrdxlP-dep_Trfase_small"/>
</dbReference>
<name>A0A8J6J4P1_9FIRM</name>